<organism evidence="1 2">
    <name type="scientific">Acinetobacter johnsonii</name>
    <dbReference type="NCBI Taxonomy" id="40214"/>
    <lineage>
        <taxon>Bacteria</taxon>
        <taxon>Pseudomonadati</taxon>
        <taxon>Pseudomonadota</taxon>
        <taxon>Gammaproteobacteria</taxon>
        <taxon>Moraxellales</taxon>
        <taxon>Moraxellaceae</taxon>
        <taxon>Acinetobacter</taxon>
    </lineage>
</organism>
<sequence length="162" mass="18119">MNTSKQTAKTVINLHGANALNGMFKKRPSDSRYMAISKNKCASIFYKNVQGVLYADYRNGKGWEKAQQISVGDLEKDLHGVSFMLCELDDLEAELSNHPLDELQCNGGPLVELKGRIDAQFARVSLRRDAEGDPNGYWAGSHEAYEIVLNMIRDIDSPQKRA</sequence>
<dbReference type="Proteomes" id="UP001160116">
    <property type="component" value="Unassembled WGS sequence"/>
</dbReference>
<name>A0AA42SED8_ACIJO</name>
<dbReference type="RefSeq" id="WP_278345035.1">
    <property type="nucleotide sequence ID" value="NZ_JAOCCL010000018.1"/>
</dbReference>
<dbReference type="EMBL" id="JAOCCL010000018">
    <property type="protein sequence ID" value="MDH0826610.1"/>
    <property type="molecule type" value="Genomic_DNA"/>
</dbReference>
<evidence type="ECO:0000313" key="1">
    <source>
        <dbReference type="EMBL" id="MDH0826610.1"/>
    </source>
</evidence>
<proteinExistence type="predicted"/>
<evidence type="ECO:0000313" key="2">
    <source>
        <dbReference type="Proteomes" id="UP001160116"/>
    </source>
</evidence>
<reference evidence="1" key="1">
    <citation type="submission" date="2022-09" db="EMBL/GenBank/DDBJ databases">
        <title>Intensive care unit water sources are persistently colonized with multi-drug resistant bacteria and are the site of extensive horizontal gene transfer of antibiotic resistance genes.</title>
        <authorList>
            <person name="Diorio-Toth L."/>
        </authorList>
    </citation>
    <scope>NUCLEOTIDE SEQUENCE</scope>
    <source>
        <strain evidence="1">GD03885</strain>
    </source>
</reference>
<accession>A0AA42SED8</accession>
<protein>
    <submittedName>
        <fullName evidence="1">Uncharacterized protein</fullName>
    </submittedName>
</protein>
<comment type="caution">
    <text evidence="1">The sequence shown here is derived from an EMBL/GenBank/DDBJ whole genome shotgun (WGS) entry which is preliminary data.</text>
</comment>
<dbReference type="AlphaFoldDB" id="A0AA42SED8"/>
<gene>
    <name evidence="1" type="ORF">N5C97_08860</name>
</gene>